<dbReference type="AlphaFoldDB" id="A8RJR6"/>
<evidence type="ECO:0000313" key="1">
    <source>
        <dbReference type="EMBL" id="EDP18639.1"/>
    </source>
</evidence>
<name>A8RJR6_ENTBW</name>
<protein>
    <submittedName>
        <fullName evidence="1">Uncharacterized protein</fullName>
    </submittedName>
</protein>
<accession>A8RJR6</accession>
<comment type="caution">
    <text evidence="1">The sequence shown here is derived from an EMBL/GenBank/DDBJ whole genome shotgun (WGS) entry which is preliminary data.</text>
</comment>
<proteinExistence type="predicted"/>
<dbReference type="HOGENOM" id="CLU_2823438_0_0_9"/>
<evidence type="ECO:0000313" key="2">
    <source>
        <dbReference type="Proteomes" id="UP000005396"/>
    </source>
</evidence>
<gene>
    <name evidence="1" type="ORF">CLOBOL_01001</name>
</gene>
<organism evidence="1 2">
    <name type="scientific">Enterocloster bolteae (strain ATCC BAA-613 / DSM 15670 / CCUG 46953 / JCM 12243 / WAL 16351)</name>
    <name type="common">Clostridium bolteae</name>
    <dbReference type="NCBI Taxonomy" id="411902"/>
    <lineage>
        <taxon>Bacteria</taxon>
        <taxon>Bacillati</taxon>
        <taxon>Bacillota</taxon>
        <taxon>Clostridia</taxon>
        <taxon>Lachnospirales</taxon>
        <taxon>Lachnospiraceae</taxon>
        <taxon>Enterocloster</taxon>
    </lineage>
</organism>
<sequence>MYNFSQYNPPDAMGGTCGEGADRQTAAVCPASSATLLEVSHCAKRSRDGRFRASGMYCTQAPYNRR</sequence>
<dbReference type="EMBL" id="ABCC02000011">
    <property type="protein sequence ID" value="EDP18639.1"/>
    <property type="molecule type" value="Genomic_DNA"/>
</dbReference>
<dbReference type="PaxDb" id="411902-CLOBOL_01001"/>
<reference evidence="1 2" key="2">
    <citation type="submission" date="2007-09" db="EMBL/GenBank/DDBJ databases">
        <title>Draft genome sequence of Clostridium bolteae (ATCC BAA-613).</title>
        <authorList>
            <person name="Sudarsanam P."/>
            <person name="Ley R."/>
            <person name="Guruge J."/>
            <person name="Turnbaugh P.J."/>
            <person name="Mahowald M."/>
            <person name="Liep D."/>
            <person name="Gordon J."/>
        </authorList>
    </citation>
    <scope>NUCLEOTIDE SEQUENCE [LARGE SCALE GENOMIC DNA]</scope>
    <source>
        <strain evidence="2">ATCC BAA-613 / DSM 15670 / CCUG 46953 / JCM 12243 / WAL 16351</strain>
    </source>
</reference>
<dbReference type="Proteomes" id="UP000005396">
    <property type="component" value="Unassembled WGS sequence"/>
</dbReference>
<reference evidence="1 2" key="1">
    <citation type="submission" date="2007-08" db="EMBL/GenBank/DDBJ databases">
        <authorList>
            <person name="Fulton L."/>
            <person name="Clifton S."/>
            <person name="Fulton B."/>
            <person name="Xu J."/>
            <person name="Minx P."/>
            <person name="Pepin K.H."/>
            <person name="Johnson M."/>
            <person name="Thiruvilangam P."/>
            <person name="Bhonagiri V."/>
            <person name="Nash W.E."/>
            <person name="Mardis E.R."/>
            <person name="Wilson R.K."/>
        </authorList>
    </citation>
    <scope>NUCLEOTIDE SEQUENCE [LARGE SCALE GENOMIC DNA]</scope>
    <source>
        <strain evidence="2">ATCC BAA-613 / DSM 15670 / CCUG 46953 / JCM 12243 / WAL 16351</strain>
    </source>
</reference>